<reference evidence="1 2" key="1">
    <citation type="journal article" date="2018" name="Front. Plant Sci.">
        <title>Red Clover (Trifolium pratense) and Zigzag Clover (T. medium) - A Picture of Genomic Similarities and Differences.</title>
        <authorList>
            <person name="Dluhosova J."/>
            <person name="Istvanek J."/>
            <person name="Nedelnik J."/>
            <person name="Repkova J."/>
        </authorList>
    </citation>
    <scope>NUCLEOTIDE SEQUENCE [LARGE SCALE GENOMIC DNA]</scope>
    <source>
        <strain evidence="2">cv. 10/8</strain>
        <tissue evidence="1">Leaf</tissue>
    </source>
</reference>
<protein>
    <submittedName>
        <fullName evidence="1">Uncharacterized protein</fullName>
    </submittedName>
</protein>
<proteinExistence type="predicted"/>
<evidence type="ECO:0000313" key="1">
    <source>
        <dbReference type="EMBL" id="MCI65157.1"/>
    </source>
</evidence>
<organism evidence="1 2">
    <name type="scientific">Trifolium medium</name>
    <dbReference type="NCBI Taxonomy" id="97028"/>
    <lineage>
        <taxon>Eukaryota</taxon>
        <taxon>Viridiplantae</taxon>
        <taxon>Streptophyta</taxon>
        <taxon>Embryophyta</taxon>
        <taxon>Tracheophyta</taxon>
        <taxon>Spermatophyta</taxon>
        <taxon>Magnoliopsida</taxon>
        <taxon>eudicotyledons</taxon>
        <taxon>Gunneridae</taxon>
        <taxon>Pentapetalae</taxon>
        <taxon>rosids</taxon>
        <taxon>fabids</taxon>
        <taxon>Fabales</taxon>
        <taxon>Fabaceae</taxon>
        <taxon>Papilionoideae</taxon>
        <taxon>50 kb inversion clade</taxon>
        <taxon>NPAAA clade</taxon>
        <taxon>Hologalegina</taxon>
        <taxon>IRL clade</taxon>
        <taxon>Trifolieae</taxon>
        <taxon>Trifolium</taxon>
    </lineage>
</organism>
<comment type="caution">
    <text evidence="1">The sequence shown here is derived from an EMBL/GenBank/DDBJ whole genome shotgun (WGS) entry which is preliminary data.</text>
</comment>
<keyword evidence="2" id="KW-1185">Reference proteome</keyword>
<evidence type="ECO:0000313" key="2">
    <source>
        <dbReference type="Proteomes" id="UP000265520"/>
    </source>
</evidence>
<sequence length="64" mass="7391">MYKMSLRQLRVAQPGMARRASTKFKLQMCNGYLRVAQDRWRGATARELVQKLVHSIGENGFTSF</sequence>
<name>A0A392TXF7_9FABA</name>
<dbReference type="Proteomes" id="UP000265520">
    <property type="component" value="Unassembled WGS sequence"/>
</dbReference>
<feature type="non-terminal residue" evidence="1">
    <location>
        <position position="64"/>
    </location>
</feature>
<accession>A0A392TXF7</accession>
<dbReference type="AlphaFoldDB" id="A0A392TXF7"/>
<dbReference type="EMBL" id="LXQA010670625">
    <property type="protein sequence ID" value="MCI65157.1"/>
    <property type="molecule type" value="Genomic_DNA"/>
</dbReference>